<dbReference type="Proteomes" id="UP001220238">
    <property type="component" value="Chromosome"/>
</dbReference>
<evidence type="ECO:0000256" key="1">
    <source>
        <dbReference type="SAM" id="SignalP"/>
    </source>
</evidence>
<organism evidence="2 4">
    <name type="scientific">Corynebacterium amycolatum</name>
    <dbReference type="NCBI Taxonomy" id="43765"/>
    <lineage>
        <taxon>Bacteria</taxon>
        <taxon>Bacillati</taxon>
        <taxon>Actinomycetota</taxon>
        <taxon>Actinomycetes</taxon>
        <taxon>Mycobacteriales</taxon>
        <taxon>Corynebacteriaceae</taxon>
        <taxon>Corynebacterium</taxon>
    </lineage>
</organism>
<accession>A0AAJ5YD19</accession>
<name>A0AAJ5YD19_CORAY</name>
<dbReference type="Proteomes" id="UP001223646">
    <property type="component" value="Unassembled WGS sequence"/>
</dbReference>
<evidence type="ECO:0000313" key="2">
    <source>
        <dbReference type="EMBL" id="MEO3717469.1"/>
    </source>
</evidence>
<dbReference type="RefSeq" id="WP_016421574.1">
    <property type="nucleotide sequence ID" value="NZ_CP046975.1"/>
</dbReference>
<evidence type="ECO:0000313" key="3">
    <source>
        <dbReference type="EMBL" id="WET44095.1"/>
    </source>
</evidence>
<dbReference type="EMBL" id="CP120206">
    <property type="protein sequence ID" value="WET44095.1"/>
    <property type="molecule type" value="Genomic_DNA"/>
</dbReference>
<protein>
    <recommendedName>
        <fullName evidence="5">Secreted protein</fullName>
    </recommendedName>
</protein>
<sequence length="197" mass="20909">MKKTLLSGSIAALVTMSSLAVAPMAEAAPAPTPGTVGGTCSVEGQSGQSLKITGSKFEVEGTATVANYGDTDLPLTQTLKEGKTKSWNVGGSVDFDLLKLFHVTFSAGYQSTQTWEVGQTLGPYPVKPGYTGVLEYGFLNQSFEGTHLTCKGGKWIDAGRPYWGTIPKERHIRVSMRANEADRSVDGAAPQVKEYAV</sequence>
<dbReference type="AlphaFoldDB" id="A0AAJ5YD19"/>
<feature type="signal peptide" evidence="1">
    <location>
        <begin position="1"/>
        <end position="27"/>
    </location>
</feature>
<reference evidence="2" key="3">
    <citation type="submission" date="2024-05" db="EMBL/GenBank/DDBJ databases">
        <authorList>
            <person name="Wolfe A."/>
        </authorList>
    </citation>
    <scope>NUCLEOTIDE SEQUENCE</scope>
    <source>
        <strain evidence="2">UMB1064</strain>
    </source>
</reference>
<reference evidence="3" key="1">
    <citation type="submission" date="2023-03" db="EMBL/GenBank/DDBJ databases">
        <title>Corynebacterium amycolatum SB-1.</title>
        <authorList>
            <person name="Jo H."/>
        </authorList>
    </citation>
    <scope>NUCLEOTIDE SEQUENCE</scope>
    <source>
        <strain evidence="3">SB-1</strain>
    </source>
</reference>
<gene>
    <name evidence="3" type="ORF">P2W56_01140</name>
    <name evidence="2" type="ORF">QP460_007700</name>
</gene>
<feature type="chain" id="PRO_5043281738" description="Secreted protein" evidence="1">
    <location>
        <begin position="28"/>
        <end position="197"/>
    </location>
</feature>
<keyword evidence="1" id="KW-0732">Signal</keyword>
<proteinExistence type="predicted"/>
<dbReference type="EMBL" id="JASOOY020000027">
    <property type="protein sequence ID" value="MEO3717469.1"/>
    <property type="molecule type" value="Genomic_DNA"/>
</dbReference>
<reference evidence="2" key="2">
    <citation type="submission" date="2023-05" db="EMBL/GenBank/DDBJ databases">
        <authorList>
            <person name="Du J."/>
        </authorList>
    </citation>
    <scope>NUCLEOTIDE SEQUENCE</scope>
    <source>
        <strain evidence="2">UMB1064</strain>
    </source>
</reference>
<evidence type="ECO:0008006" key="5">
    <source>
        <dbReference type="Google" id="ProtNLM"/>
    </source>
</evidence>
<evidence type="ECO:0000313" key="4">
    <source>
        <dbReference type="Proteomes" id="UP001223646"/>
    </source>
</evidence>
<dbReference type="GeneID" id="92768099"/>